<dbReference type="PROSITE" id="PS50075">
    <property type="entry name" value="CARRIER"/>
    <property type="match status" value="1"/>
</dbReference>
<evidence type="ECO:0000256" key="1">
    <source>
        <dbReference type="ARBA" id="ARBA00001957"/>
    </source>
</evidence>
<dbReference type="InterPro" id="IPR029058">
    <property type="entry name" value="AB_hydrolase_fold"/>
</dbReference>
<evidence type="ECO:0000256" key="3">
    <source>
        <dbReference type="ARBA" id="ARBA00022553"/>
    </source>
</evidence>
<dbReference type="PROSITE" id="PS00012">
    <property type="entry name" value="PHOSPHOPANTETHEINE"/>
    <property type="match status" value="1"/>
</dbReference>
<dbReference type="Gene3D" id="2.30.38.10">
    <property type="entry name" value="Luciferase, Domain 3"/>
    <property type="match status" value="1"/>
</dbReference>
<evidence type="ECO:0000256" key="2">
    <source>
        <dbReference type="ARBA" id="ARBA00022450"/>
    </source>
</evidence>
<dbReference type="Gene3D" id="3.30.559.10">
    <property type="entry name" value="Chloramphenicol acetyltransferase-like domain"/>
    <property type="match status" value="1"/>
</dbReference>
<dbReference type="InterPro" id="IPR036736">
    <property type="entry name" value="ACP-like_sf"/>
</dbReference>
<name>A0A653AZN6_ECTOL</name>
<dbReference type="InterPro" id="IPR001031">
    <property type="entry name" value="Thioesterase"/>
</dbReference>
<dbReference type="OrthoDB" id="9757559at2"/>
<dbReference type="NCBIfam" id="TIGR01733">
    <property type="entry name" value="AA-adenyl-dom"/>
    <property type="match status" value="1"/>
</dbReference>
<dbReference type="SMART" id="SM00823">
    <property type="entry name" value="PKS_PP"/>
    <property type="match status" value="1"/>
</dbReference>
<dbReference type="SUPFAM" id="SSF47336">
    <property type="entry name" value="ACP-like"/>
    <property type="match status" value="1"/>
</dbReference>
<organism evidence="4">
    <name type="scientific">Ectopseudomonas oleovorans</name>
    <name type="common">Pseudomonas oleovorans</name>
    <dbReference type="NCBI Taxonomy" id="301"/>
    <lineage>
        <taxon>Bacteria</taxon>
        <taxon>Pseudomonadati</taxon>
        <taxon>Pseudomonadota</taxon>
        <taxon>Gammaproteobacteria</taxon>
        <taxon>Pseudomonadales</taxon>
        <taxon>Pseudomonadaceae</taxon>
        <taxon>Ectopseudomonas</taxon>
    </lineage>
</organism>
<dbReference type="InterPro" id="IPR025110">
    <property type="entry name" value="AMP-bd_C"/>
</dbReference>
<dbReference type="InterPro" id="IPR020845">
    <property type="entry name" value="AMP-binding_CS"/>
</dbReference>
<dbReference type="Pfam" id="PF00550">
    <property type="entry name" value="PP-binding"/>
    <property type="match status" value="1"/>
</dbReference>
<dbReference type="CDD" id="cd05930">
    <property type="entry name" value="A_NRPS"/>
    <property type="match status" value="1"/>
</dbReference>
<dbReference type="FunFam" id="1.10.1200.10:FF:000005">
    <property type="entry name" value="Nonribosomal peptide synthetase 1"/>
    <property type="match status" value="1"/>
</dbReference>
<dbReference type="InterPro" id="IPR009081">
    <property type="entry name" value="PP-bd_ACP"/>
</dbReference>
<dbReference type="Pfam" id="PF00501">
    <property type="entry name" value="AMP-binding"/>
    <property type="match status" value="1"/>
</dbReference>
<dbReference type="GO" id="GO:0043041">
    <property type="term" value="P:amino acid activation for nonribosomal peptide biosynthetic process"/>
    <property type="evidence" value="ECO:0007669"/>
    <property type="project" value="TreeGrafter"/>
</dbReference>
<dbReference type="InterPro" id="IPR006162">
    <property type="entry name" value="Ppantetheine_attach_site"/>
</dbReference>
<dbReference type="InterPro" id="IPR000873">
    <property type="entry name" value="AMP-dep_synth/lig_dom"/>
</dbReference>
<accession>A0A653AZN6</accession>
<keyword evidence="2" id="KW-0596">Phosphopantetheine</keyword>
<dbReference type="InterPro" id="IPR001242">
    <property type="entry name" value="Condensation_dom"/>
</dbReference>
<dbReference type="SUPFAM" id="SSF53474">
    <property type="entry name" value="alpha/beta-Hydrolases"/>
    <property type="match status" value="1"/>
</dbReference>
<dbReference type="PROSITE" id="PS00455">
    <property type="entry name" value="AMP_BINDING"/>
    <property type="match status" value="1"/>
</dbReference>
<dbReference type="Pfam" id="PF13193">
    <property type="entry name" value="AMP-binding_C"/>
    <property type="match status" value="1"/>
</dbReference>
<protein>
    <submittedName>
        <fullName evidence="4">Amino acid adenylation domain-containing protein</fullName>
    </submittedName>
</protein>
<evidence type="ECO:0000313" key="4">
    <source>
        <dbReference type="EMBL" id="VDN61467.1"/>
    </source>
</evidence>
<dbReference type="SUPFAM" id="SSF52777">
    <property type="entry name" value="CoA-dependent acyltransferases"/>
    <property type="match status" value="2"/>
</dbReference>
<dbReference type="PANTHER" id="PTHR45527:SF1">
    <property type="entry name" value="FATTY ACID SYNTHASE"/>
    <property type="match status" value="1"/>
</dbReference>
<dbReference type="Pfam" id="PF00668">
    <property type="entry name" value="Condensation"/>
    <property type="match status" value="1"/>
</dbReference>
<dbReference type="InterPro" id="IPR045851">
    <property type="entry name" value="AMP-bd_C_sf"/>
</dbReference>
<dbReference type="Gene3D" id="3.30.300.30">
    <property type="match status" value="1"/>
</dbReference>
<comment type="cofactor">
    <cofactor evidence="1">
        <name>pantetheine 4'-phosphate</name>
        <dbReference type="ChEBI" id="CHEBI:47942"/>
    </cofactor>
</comment>
<proteinExistence type="predicted"/>
<dbReference type="EMBL" id="LR130779">
    <property type="protein sequence ID" value="VDN61467.1"/>
    <property type="molecule type" value="Genomic_DNA"/>
</dbReference>
<dbReference type="InterPro" id="IPR010071">
    <property type="entry name" value="AA_adenyl_dom"/>
</dbReference>
<keyword evidence="3" id="KW-0597">Phosphoprotein</keyword>
<dbReference type="FunFam" id="3.40.50.980:FF:000001">
    <property type="entry name" value="Non-ribosomal peptide synthetase"/>
    <property type="match status" value="1"/>
</dbReference>
<gene>
    <name evidence="4" type="ORF">POT9AD_0476</name>
</gene>
<dbReference type="Gene3D" id="3.30.559.30">
    <property type="entry name" value="Nonribosomal peptide synthetase, condensation domain"/>
    <property type="match status" value="1"/>
</dbReference>
<dbReference type="GO" id="GO:0031177">
    <property type="term" value="F:phosphopantetheine binding"/>
    <property type="evidence" value="ECO:0007669"/>
    <property type="project" value="InterPro"/>
</dbReference>
<dbReference type="GO" id="GO:0003824">
    <property type="term" value="F:catalytic activity"/>
    <property type="evidence" value="ECO:0007669"/>
    <property type="project" value="InterPro"/>
</dbReference>
<reference evidence="4" key="1">
    <citation type="submission" date="2018-11" db="EMBL/GenBank/DDBJ databases">
        <authorList>
            <consortium name="Genoscope - CEA"/>
            <person name="William W."/>
        </authorList>
    </citation>
    <scope>NUCLEOTIDE SEQUENCE [LARGE SCALE GENOMIC DNA]</scope>
    <source>
        <strain evidence="4">T9AD</strain>
    </source>
</reference>
<dbReference type="InterPro" id="IPR023213">
    <property type="entry name" value="CAT-like_dom_sf"/>
</dbReference>
<dbReference type="Gene3D" id="3.40.50.1820">
    <property type="entry name" value="alpha/beta hydrolase"/>
    <property type="match status" value="1"/>
</dbReference>
<dbReference type="Gene3D" id="3.40.50.980">
    <property type="match status" value="2"/>
</dbReference>
<dbReference type="GO" id="GO:0005737">
    <property type="term" value="C:cytoplasm"/>
    <property type="evidence" value="ECO:0007669"/>
    <property type="project" value="TreeGrafter"/>
</dbReference>
<dbReference type="InterPro" id="IPR020806">
    <property type="entry name" value="PKS_PP-bd"/>
</dbReference>
<dbReference type="PANTHER" id="PTHR45527">
    <property type="entry name" value="NONRIBOSOMAL PEPTIDE SYNTHETASE"/>
    <property type="match status" value="1"/>
</dbReference>
<dbReference type="SUPFAM" id="SSF56801">
    <property type="entry name" value="Acetyl-CoA synthetase-like"/>
    <property type="match status" value="1"/>
</dbReference>
<sequence>MDQFQLSPQQRLRWQAKLPAASLTLDVRGTVDLTEWRRRLQALVARHEALRLRLCPSPGLRVPLQRVAAPSEAARFEEHIGLESQALAADRQRLHLQLPALSADRGTLLRLARALAGETPAQADDEDMSYTQYSAWLYELQDEDDAELGRRYWREQALDERSHCELTYRETRAQASAQQQIVQLDGAPDLAAQLDAFCRQRQIAHAEVLLTAWCALLQRLTPGETPALTMNWVHDCRDDYEELANCWGAFAKPLPLTWKFPLHSRFEETLDAMQRQCDRAREWQEYCAITGDPSAIASRYGFEWNAPLPQTLAVAGQPGVTLRVQELHSPAQAFELLLTVETVASQQGTITYRFNLMVDTRHYSLQSAQVLLEQYRGLLAAALDNPGQALQDLPLHSPSFDTTLAALQDTPADRSATTFIAMPRRFSQQAMRFAERLALCDAHQQLTYAELEARSNQLAHFLSARGIGAEDRVALYLGRDAGSILAMLGVLKSGAAFLPLDPQQPLARSQAIVGTAQAAFLIVDGSAPTPALPGLESLDLRDVARWQNQPDTALQWPIAADSTAYVLHTSGSTGTPKGVMIEHRQLNSYLDSVLHRLALAPGERSALVTSLAADLSYTLLFPTLLSGGELHVVDKATSLDTAAWANYQARHPIDHLKTVPSLLDAWLAHSAAANTLPRKQLILGGEHSPQRLLQSLRRLAPELTVYNHYGPTETTVGVLMHRLDPAIDYAHLPLSDRLDGMQTYLLDDQGNSAAPGQAAELYLAGPQLARGYLDAQQTEERFIAHPQHPEKRLYRTGDRARYRPDGSLEIIGRVDRQVKIRGYRVELDDIEAQLARLPGVAQVAVTCVARSPFDQQLFAFLTLEPGQSSTLAELQTQAQARLPEHMQPNLRLVDALPLLANGKLDRKTLVQWAEQVLDQVGDNLPRTPLEQLLAEVWASVLGLERVGIEDDFFALGGHSLAAVKLASRLQAALGTSVPVNAVFNAPSVAAFAELVQAQMQLSPLVPISRTETAKGNLFCFHPSTGHVQDYRVLCEPLADWNLWGLQATYLAEGSPQPGRDTLEALARVYVEQLRQQQPQGPYHLLGWSLGGLLAVYAAAQLEQAGQEVAFLGIVDSQTQRSTATQSLEALLQSAAEQLDGDSQRRFSTLTERARDELIERAPQEWPLALAQWAQQQGLQLAGDSWEQLQYRLRHHAHTQTLIGTFSPVTLRCPLHLWWASTTLEMEDFSAPDWHGVSQAPITEQTIAAQHLDILRQDAWQRALLESLSNLGTPQREPSNDEMT</sequence>
<dbReference type="GO" id="GO:0044550">
    <property type="term" value="P:secondary metabolite biosynthetic process"/>
    <property type="evidence" value="ECO:0007669"/>
    <property type="project" value="TreeGrafter"/>
</dbReference>
<dbReference type="Pfam" id="PF00975">
    <property type="entry name" value="Thioesterase"/>
    <property type="match status" value="1"/>
</dbReference>